<dbReference type="InterPro" id="IPR011013">
    <property type="entry name" value="Gal_mutarotase_sf_dom"/>
</dbReference>
<dbReference type="InterPro" id="IPR037094">
    <property type="entry name" value="Glyco_hydro_38_cen_sf"/>
</dbReference>
<dbReference type="SUPFAM" id="SSF74650">
    <property type="entry name" value="Galactose mutarotase-like"/>
    <property type="match status" value="1"/>
</dbReference>
<dbReference type="Pfam" id="PF07748">
    <property type="entry name" value="Glyco_hydro_38C"/>
    <property type="match status" value="1"/>
</dbReference>
<sequence length="1009" mass="115187">MQSREWLYHIEKWLREKENHLYRTVQDISFQYYLVNSWLPYEKAVQGSFGPIAVNTQWGIKWQYGWFKGTVVIPPEATGERIELKLNLGGESTIYVNGKLAGAQDLQHNGVTLTRSAVPGQIFEIVAEAYSGHDRELPIYGQSRIVILNEELYQFYIDLNALFQLRNSLDSSSLRVSEIDNGFLKLIALLDWNAVGIELEQLARQGREILRPLLECVNGSTAPKLFMMGQSHLDIAWLWPIEETKRKIARTLSNQLALLDEYPEYRYVQSQPYLFHMVKDLYPELYGRIKHYVSEGRIIPEGGMWVEPDTNIPSGESLIRQFLYGKQFFRGEFGVDNKMLWLPDVFGYSGNLPQIMRKCGIQYFASVKMYQIYDNIVDPFPYNTFTWEGIDGSTVPVHLLDYGPFPNPADVSYVNFQWNERIQKEGISTRLVQFGYGDGGGGANRDDLESLRRMGNLEGVPQTVISSPLDYFEDLQERGMPDAHYFGELYYPAHRGTLTSQAKMKKGNRAVELALREAEVWGALSSMNGNLSYPQEDLDELWRRLLLLQFHDILPGTSITRVHEEAEREFDAVLQSANQLSLLARQSLTDGSSEGITFFNSLPWERTAIVELPDTFEGATDVAGARLRVQPQQGMHLAQLTIPAMGYVSITPASSEVVTNTLRVTNEGIENQWLRISLNEWGEITSIWDKEANSEWANGLCNQFLMYRDQPSSYDAWELDRRYASSAIPLQEKARITVIAEGPLVATIRVERSLNQSHLVQDICLEVDSRRIEFRTRLDWKEKHKLLKVGFDVNLHSNEVLNEIQFGYVKRPNHFSRPHDSDRYEVSQHKWSTLVEGDRCFSLLNDCKYGLNVNGKQMNLTLLRSPTYPDERADEGQHEFTYALHVWNEGFTSNPVVREAYELNCPVLSVSGSVEQPFGLLQCNRANIIVDSIKMAQDYSGDWIARVYEAKGTSTNSVLSLGVAIQKAWETDMLEEVHVKDLTANSNGVALSLAPFEVKTIRFKPLNSK</sequence>
<evidence type="ECO:0000256" key="1">
    <source>
        <dbReference type="ARBA" id="ARBA00009792"/>
    </source>
</evidence>
<dbReference type="InterPro" id="IPR041147">
    <property type="entry name" value="GH38_C"/>
</dbReference>
<evidence type="ECO:0000256" key="4">
    <source>
        <dbReference type="ARBA" id="ARBA00023295"/>
    </source>
</evidence>
<feature type="domain" description="Glycoside hydrolase family 38 central" evidence="5">
    <location>
        <begin position="492"/>
        <end position="570"/>
    </location>
</feature>
<dbReference type="CDD" id="cd10789">
    <property type="entry name" value="GH38N_AMII_ER_cytosolic"/>
    <property type="match status" value="1"/>
</dbReference>
<evidence type="ECO:0000256" key="2">
    <source>
        <dbReference type="ARBA" id="ARBA00022723"/>
    </source>
</evidence>
<dbReference type="SUPFAM" id="SSF88688">
    <property type="entry name" value="Families 57/38 glycoside transferase middle domain"/>
    <property type="match status" value="1"/>
</dbReference>
<name>A0A3T1CZN9_9BACL</name>
<dbReference type="AlphaFoldDB" id="A0A3T1CZN9"/>
<reference evidence="6 7" key="1">
    <citation type="submission" date="2019-01" db="EMBL/GenBank/DDBJ databases">
        <title>Complete genome sequence of Cohnella hallensis HS21 isolated from Korean fir (Abies koreana) rhizospheric soil.</title>
        <authorList>
            <person name="Jiang L."/>
            <person name="Kang S.W."/>
            <person name="Kim S."/>
            <person name="Jung J."/>
            <person name="Kim C.Y."/>
            <person name="Kim D.H."/>
            <person name="Kim S.W."/>
            <person name="Lee J."/>
        </authorList>
    </citation>
    <scope>NUCLEOTIDE SEQUENCE [LARGE SCALE GENOMIC DNA]</scope>
    <source>
        <strain evidence="6 7">HS21</strain>
    </source>
</reference>
<dbReference type="InterPro" id="IPR011682">
    <property type="entry name" value="Glyco_hydro_38_C"/>
</dbReference>
<dbReference type="Gene3D" id="1.20.1270.50">
    <property type="entry name" value="Glycoside hydrolase family 38, central domain"/>
    <property type="match status" value="1"/>
</dbReference>
<dbReference type="SMART" id="SM00872">
    <property type="entry name" value="Alpha-mann_mid"/>
    <property type="match status" value="1"/>
</dbReference>
<dbReference type="Pfam" id="PF17677">
    <property type="entry name" value="Glyco_hydro38C2"/>
    <property type="match status" value="1"/>
</dbReference>
<dbReference type="SUPFAM" id="SSF88713">
    <property type="entry name" value="Glycoside hydrolase/deacetylase"/>
    <property type="match status" value="1"/>
</dbReference>
<dbReference type="Gene3D" id="3.20.110.10">
    <property type="entry name" value="Glycoside hydrolase 38, N terminal domain"/>
    <property type="match status" value="1"/>
</dbReference>
<dbReference type="GO" id="GO:0004559">
    <property type="term" value="F:alpha-mannosidase activity"/>
    <property type="evidence" value="ECO:0007669"/>
    <property type="project" value="InterPro"/>
</dbReference>
<dbReference type="Gene3D" id="2.60.40.2220">
    <property type="match status" value="1"/>
</dbReference>
<dbReference type="InterPro" id="IPR011330">
    <property type="entry name" value="Glyco_hydro/deAcase_b/a-brl"/>
</dbReference>
<dbReference type="GO" id="GO:0030246">
    <property type="term" value="F:carbohydrate binding"/>
    <property type="evidence" value="ECO:0007669"/>
    <property type="project" value="InterPro"/>
</dbReference>
<evidence type="ECO:0000313" key="7">
    <source>
        <dbReference type="Proteomes" id="UP000289856"/>
    </source>
</evidence>
<dbReference type="InterPro" id="IPR028995">
    <property type="entry name" value="Glyco_hydro_57/38_cen_sf"/>
</dbReference>
<dbReference type="Proteomes" id="UP000289856">
    <property type="component" value="Chromosome"/>
</dbReference>
<dbReference type="InterPro" id="IPR054723">
    <property type="entry name" value="Ams1-like_N"/>
</dbReference>
<dbReference type="OrthoDB" id="9772207at2"/>
<keyword evidence="4" id="KW-0326">Glycosidase</keyword>
<keyword evidence="3" id="KW-0378">Hydrolase</keyword>
<keyword evidence="2" id="KW-0479">Metal-binding</keyword>
<dbReference type="InterPro" id="IPR015341">
    <property type="entry name" value="Glyco_hydro_38_cen"/>
</dbReference>
<dbReference type="InterPro" id="IPR000602">
    <property type="entry name" value="Glyco_hydro_38_N"/>
</dbReference>
<comment type="similarity">
    <text evidence="1">Belongs to the glycosyl hydrolase 38 family.</text>
</comment>
<dbReference type="Pfam" id="PF09261">
    <property type="entry name" value="Alpha-mann_mid"/>
    <property type="match status" value="1"/>
</dbReference>
<protein>
    <submittedName>
        <fullName evidence="6">Alpha-mannosidase</fullName>
    </submittedName>
</protein>
<gene>
    <name evidence="6" type="ORF">KCTCHS21_07050</name>
</gene>
<dbReference type="GO" id="GO:0009313">
    <property type="term" value="P:oligosaccharide catabolic process"/>
    <property type="evidence" value="ECO:0007669"/>
    <property type="project" value="TreeGrafter"/>
</dbReference>
<proteinExistence type="inferred from homology"/>
<organism evidence="6 7">
    <name type="scientific">Cohnella abietis</name>
    <dbReference type="NCBI Taxonomy" id="2507935"/>
    <lineage>
        <taxon>Bacteria</taxon>
        <taxon>Bacillati</taxon>
        <taxon>Bacillota</taxon>
        <taxon>Bacilli</taxon>
        <taxon>Bacillales</taxon>
        <taxon>Paenibacillaceae</taxon>
        <taxon>Cohnella</taxon>
    </lineage>
</organism>
<dbReference type="Pfam" id="PF01074">
    <property type="entry name" value="Glyco_hydro_38N"/>
    <property type="match status" value="1"/>
</dbReference>
<dbReference type="Pfam" id="PF22907">
    <property type="entry name" value="Ams1-like_1st"/>
    <property type="match status" value="1"/>
</dbReference>
<dbReference type="PANTHER" id="PTHR46017:SF1">
    <property type="entry name" value="ALPHA-MANNOSIDASE 2C1"/>
    <property type="match status" value="1"/>
</dbReference>
<dbReference type="Gene3D" id="2.70.98.30">
    <property type="entry name" value="Golgi alpha-mannosidase II, domain 4"/>
    <property type="match status" value="1"/>
</dbReference>
<accession>A0A3T1CZN9</accession>
<dbReference type="RefSeq" id="WP_130605153.1">
    <property type="nucleotide sequence ID" value="NZ_AP019400.1"/>
</dbReference>
<evidence type="ECO:0000256" key="3">
    <source>
        <dbReference type="ARBA" id="ARBA00022801"/>
    </source>
</evidence>
<dbReference type="GO" id="GO:0006013">
    <property type="term" value="P:mannose metabolic process"/>
    <property type="evidence" value="ECO:0007669"/>
    <property type="project" value="InterPro"/>
</dbReference>
<dbReference type="EMBL" id="AP019400">
    <property type="protein sequence ID" value="BBI31306.1"/>
    <property type="molecule type" value="Genomic_DNA"/>
</dbReference>
<keyword evidence="7" id="KW-1185">Reference proteome</keyword>
<dbReference type="InterPro" id="IPR027291">
    <property type="entry name" value="Glyco_hydro_38_N_sf"/>
</dbReference>
<dbReference type="KEGG" id="cohn:KCTCHS21_07050"/>
<dbReference type="GO" id="GO:0046872">
    <property type="term" value="F:metal ion binding"/>
    <property type="evidence" value="ECO:0007669"/>
    <property type="project" value="UniProtKB-KW"/>
</dbReference>
<evidence type="ECO:0000259" key="5">
    <source>
        <dbReference type="SMART" id="SM00872"/>
    </source>
</evidence>
<evidence type="ECO:0000313" key="6">
    <source>
        <dbReference type="EMBL" id="BBI31306.1"/>
    </source>
</evidence>
<dbReference type="FunFam" id="1.20.1270.50:FF:000004">
    <property type="entry name" value="alpha-mannosidase 2C1 isoform X1"/>
    <property type="match status" value="1"/>
</dbReference>
<dbReference type="PANTHER" id="PTHR46017">
    <property type="entry name" value="ALPHA-MANNOSIDASE 2C1"/>
    <property type="match status" value="1"/>
</dbReference>